<evidence type="ECO:0000313" key="3">
    <source>
        <dbReference type="Proteomes" id="UP000663881"/>
    </source>
</evidence>
<proteinExistence type="predicted"/>
<dbReference type="Pfam" id="PF01839">
    <property type="entry name" value="FG-GAP"/>
    <property type="match status" value="1"/>
</dbReference>
<organism evidence="2 3">
    <name type="scientific">Adineta steineri</name>
    <dbReference type="NCBI Taxonomy" id="433720"/>
    <lineage>
        <taxon>Eukaryota</taxon>
        <taxon>Metazoa</taxon>
        <taxon>Spiralia</taxon>
        <taxon>Gnathifera</taxon>
        <taxon>Rotifera</taxon>
        <taxon>Eurotatoria</taxon>
        <taxon>Bdelloidea</taxon>
        <taxon>Adinetida</taxon>
        <taxon>Adinetidae</taxon>
        <taxon>Adineta</taxon>
    </lineage>
</organism>
<accession>A0A820SXJ7</accession>
<dbReference type="SUPFAM" id="SSF69318">
    <property type="entry name" value="Integrin alpha N-terminal domain"/>
    <property type="match status" value="1"/>
</dbReference>
<keyword evidence="1" id="KW-0732">Signal</keyword>
<dbReference type="InterPro" id="IPR028994">
    <property type="entry name" value="Integrin_alpha_N"/>
</dbReference>
<name>A0A820SXJ7_9BILA</name>
<evidence type="ECO:0000313" key="2">
    <source>
        <dbReference type="EMBL" id="CAF4458355.1"/>
    </source>
</evidence>
<dbReference type="EMBL" id="CAJOAY010036601">
    <property type="protein sequence ID" value="CAF4458355.1"/>
    <property type="molecule type" value="Genomic_DNA"/>
</dbReference>
<dbReference type="AlphaFoldDB" id="A0A820SXJ7"/>
<gene>
    <name evidence="2" type="ORF">OKA104_LOCUS54547</name>
</gene>
<protein>
    <submittedName>
        <fullName evidence="2">Uncharacterized protein</fullName>
    </submittedName>
</protein>
<reference evidence="2" key="1">
    <citation type="submission" date="2021-02" db="EMBL/GenBank/DDBJ databases">
        <authorList>
            <person name="Nowell W R."/>
        </authorList>
    </citation>
    <scope>NUCLEOTIDE SEQUENCE</scope>
</reference>
<dbReference type="InterPro" id="IPR013517">
    <property type="entry name" value="FG-GAP"/>
</dbReference>
<sequence>NGIFETCQRFITDWNVYAVTTGDFNRDGKIDIALTTQQYTMNVLLNLS</sequence>
<evidence type="ECO:0000256" key="1">
    <source>
        <dbReference type="ARBA" id="ARBA00022729"/>
    </source>
</evidence>
<comment type="caution">
    <text evidence="2">The sequence shown here is derived from an EMBL/GenBank/DDBJ whole genome shotgun (WGS) entry which is preliminary data.</text>
</comment>
<feature type="non-terminal residue" evidence="2">
    <location>
        <position position="1"/>
    </location>
</feature>
<dbReference type="Proteomes" id="UP000663881">
    <property type="component" value="Unassembled WGS sequence"/>
</dbReference>